<organism evidence="6 7">
    <name type="scientific">Cyclobacterium qasimii</name>
    <dbReference type="NCBI Taxonomy" id="1350429"/>
    <lineage>
        <taxon>Bacteria</taxon>
        <taxon>Pseudomonadati</taxon>
        <taxon>Bacteroidota</taxon>
        <taxon>Cytophagia</taxon>
        <taxon>Cytophagales</taxon>
        <taxon>Cyclobacteriaceae</taxon>
        <taxon>Cyclobacterium</taxon>
    </lineage>
</organism>
<dbReference type="AlphaFoldDB" id="A0A512CA84"/>
<proteinExistence type="predicted"/>
<dbReference type="Pfam" id="PF01625">
    <property type="entry name" value="PMSR"/>
    <property type="match status" value="1"/>
</dbReference>
<dbReference type="Proteomes" id="UP000321301">
    <property type="component" value="Unassembled WGS sequence"/>
</dbReference>
<evidence type="ECO:0000259" key="5">
    <source>
        <dbReference type="Pfam" id="PF01625"/>
    </source>
</evidence>
<evidence type="ECO:0000256" key="1">
    <source>
        <dbReference type="ARBA" id="ARBA00012502"/>
    </source>
</evidence>
<evidence type="ECO:0000256" key="2">
    <source>
        <dbReference type="ARBA" id="ARBA00023002"/>
    </source>
</evidence>
<comment type="catalytic activity">
    <reaction evidence="3">
        <text>L-methionyl-[protein] + [thioredoxin]-disulfide + H2O = L-methionyl-(S)-S-oxide-[protein] + [thioredoxin]-dithiol</text>
        <dbReference type="Rhea" id="RHEA:14217"/>
        <dbReference type="Rhea" id="RHEA-COMP:10698"/>
        <dbReference type="Rhea" id="RHEA-COMP:10700"/>
        <dbReference type="Rhea" id="RHEA-COMP:12313"/>
        <dbReference type="Rhea" id="RHEA-COMP:12315"/>
        <dbReference type="ChEBI" id="CHEBI:15377"/>
        <dbReference type="ChEBI" id="CHEBI:16044"/>
        <dbReference type="ChEBI" id="CHEBI:29950"/>
        <dbReference type="ChEBI" id="CHEBI:44120"/>
        <dbReference type="ChEBI" id="CHEBI:50058"/>
        <dbReference type="EC" id="1.8.4.11"/>
    </reaction>
</comment>
<dbReference type="PANTHER" id="PTHR43774">
    <property type="entry name" value="PEPTIDE METHIONINE SULFOXIDE REDUCTASE"/>
    <property type="match status" value="1"/>
</dbReference>
<dbReference type="RefSeq" id="WP_020889704.1">
    <property type="nucleotide sequence ID" value="NZ_BJYV01000006.1"/>
</dbReference>
<dbReference type="InterPro" id="IPR036509">
    <property type="entry name" value="Met_Sox_Rdtase_MsrA_sf"/>
</dbReference>
<dbReference type="PANTHER" id="PTHR43774:SF1">
    <property type="entry name" value="PEPTIDE METHIONINE SULFOXIDE REDUCTASE MSRA 2"/>
    <property type="match status" value="1"/>
</dbReference>
<reference evidence="6 7" key="1">
    <citation type="submission" date="2019-07" db="EMBL/GenBank/DDBJ databases">
        <title>Whole genome shotgun sequence of Cyclobacterium qasimii NBRC 106168.</title>
        <authorList>
            <person name="Hosoyama A."/>
            <person name="Uohara A."/>
            <person name="Ohji S."/>
            <person name="Ichikawa N."/>
        </authorList>
    </citation>
    <scope>NUCLEOTIDE SEQUENCE [LARGE SCALE GENOMIC DNA]</scope>
    <source>
        <strain evidence="6 7">NBRC 106168</strain>
    </source>
</reference>
<gene>
    <name evidence="6" type="primary">msrA_1</name>
    <name evidence="6" type="ORF">CQA01_16140</name>
</gene>
<dbReference type="Gene3D" id="3.30.1060.10">
    <property type="entry name" value="Peptide methionine sulphoxide reductase MsrA"/>
    <property type="match status" value="1"/>
</dbReference>
<dbReference type="EC" id="1.8.4.11" evidence="1"/>
<evidence type="ECO:0000256" key="3">
    <source>
        <dbReference type="ARBA" id="ARBA00047806"/>
    </source>
</evidence>
<dbReference type="EMBL" id="BJYV01000006">
    <property type="protein sequence ID" value="GEO21080.1"/>
    <property type="molecule type" value="Genomic_DNA"/>
</dbReference>
<keyword evidence="7" id="KW-1185">Reference proteome</keyword>
<evidence type="ECO:0000256" key="4">
    <source>
        <dbReference type="ARBA" id="ARBA00048782"/>
    </source>
</evidence>
<dbReference type="InterPro" id="IPR002569">
    <property type="entry name" value="Met_Sox_Rdtase_MsrA_dom"/>
</dbReference>
<name>A0A512CA84_9BACT</name>
<evidence type="ECO:0000313" key="7">
    <source>
        <dbReference type="Proteomes" id="UP000321301"/>
    </source>
</evidence>
<protein>
    <recommendedName>
        <fullName evidence="1">peptide-methionine (S)-S-oxide reductase</fullName>
        <ecNumber evidence="1">1.8.4.11</ecNumber>
    </recommendedName>
</protein>
<dbReference type="GO" id="GO:0008113">
    <property type="term" value="F:peptide-methionine (S)-S-oxide reductase activity"/>
    <property type="evidence" value="ECO:0007669"/>
    <property type="project" value="UniProtKB-EC"/>
</dbReference>
<sequence>MKTMKVGVGGGCHWCTEGVFRSVLGVKEVKQGWISSEAPNKDWSEGVEITFDPLLVDLSLLIAIHLHSHSCTSDHAFRQKYRSAIYYFNEEQEELSKSALLELQRDFDAPIVTKVIPFVDFKMNTEQFLDYYKKNPDLPFCINYIKPKLNALKERFQKQMVK</sequence>
<comment type="catalytic activity">
    <reaction evidence="4">
        <text>[thioredoxin]-disulfide + L-methionine + H2O = L-methionine (S)-S-oxide + [thioredoxin]-dithiol</text>
        <dbReference type="Rhea" id="RHEA:19993"/>
        <dbReference type="Rhea" id="RHEA-COMP:10698"/>
        <dbReference type="Rhea" id="RHEA-COMP:10700"/>
        <dbReference type="ChEBI" id="CHEBI:15377"/>
        <dbReference type="ChEBI" id="CHEBI:29950"/>
        <dbReference type="ChEBI" id="CHEBI:50058"/>
        <dbReference type="ChEBI" id="CHEBI:57844"/>
        <dbReference type="ChEBI" id="CHEBI:58772"/>
        <dbReference type="EC" id="1.8.4.11"/>
    </reaction>
</comment>
<evidence type="ECO:0000313" key="6">
    <source>
        <dbReference type="EMBL" id="GEO21080.1"/>
    </source>
</evidence>
<dbReference type="SUPFAM" id="SSF55068">
    <property type="entry name" value="Peptide methionine sulfoxide reductase"/>
    <property type="match status" value="1"/>
</dbReference>
<feature type="domain" description="Peptide methionine sulphoxide reductase MsrA" evidence="5">
    <location>
        <begin position="7"/>
        <end position="138"/>
    </location>
</feature>
<accession>A0A512CA84</accession>
<keyword evidence="2" id="KW-0560">Oxidoreductase</keyword>
<comment type="caution">
    <text evidence="6">The sequence shown here is derived from an EMBL/GenBank/DDBJ whole genome shotgun (WGS) entry which is preliminary data.</text>
</comment>